<accession>A0A892I9I6</accession>
<keyword evidence="2" id="KW-1185">Reference proteome</keyword>
<protein>
    <recommendedName>
        <fullName evidence="3">Phage membrane protein</fullName>
    </recommendedName>
</protein>
<name>A0A892I9I6_9BURK</name>
<proteinExistence type="predicted"/>
<sequence length="175" mass="19415">MSSGSEKSRNRRYDLLYRCALSRIYHQKRERFFDMCDGLTKVVALVGGAASIARVASTEQLSIVGAVITLSSALSLVAGYAKRARTHADLAKAFGDLEARIVAEGSLSDERVNQCQAEMLRVEMGEPRTLGALVRICQNEIAAARGKNQDIRHVNLWQRLFAHLYDFDMAPKAKN</sequence>
<evidence type="ECO:0008006" key="3">
    <source>
        <dbReference type="Google" id="ProtNLM"/>
    </source>
</evidence>
<evidence type="ECO:0000313" key="2">
    <source>
        <dbReference type="Proteomes" id="UP000625568"/>
    </source>
</evidence>
<gene>
    <name evidence="1" type="ORF">I6K02_22975</name>
</gene>
<dbReference type="Proteomes" id="UP000625568">
    <property type="component" value="Chromosome 2"/>
</dbReference>
<dbReference type="RefSeq" id="WP_123806748.1">
    <property type="nucleotide sequence ID" value="NZ_CABVPR010000011.1"/>
</dbReference>
<organism evidence="1 2">
    <name type="scientific">Burkholderia dolosa</name>
    <dbReference type="NCBI Taxonomy" id="152500"/>
    <lineage>
        <taxon>Bacteria</taxon>
        <taxon>Pseudomonadati</taxon>
        <taxon>Pseudomonadota</taxon>
        <taxon>Betaproteobacteria</taxon>
        <taxon>Burkholderiales</taxon>
        <taxon>Burkholderiaceae</taxon>
        <taxon>Burkholderia</taxon>
        <taxon>Burkholderia cepacia complex</taxon>
    </lineage>
</organism>
<reference evidence="1 2" key="1">
    <citation type="submission" date="2021-02" db="EMBL/GenBank/DDBJ databases">
        <title>FDA dAtabase for Regulatory Grade micrObial Sequences (FDA-ARGOS): Supporting development and validation of Infectious Disease Dx tests.</title>
        <authorList>
            <person name="Minogue T."/>
            <person name="Wolcott M."/>
            <person name="Wasieloski L."/>
            <person name="Aguilar W."/>
            <person name="Moore D."/>
            <person name="Jaissle J."/>
            <person name="Tallon L."/>
            <person name="Sadzewicz L."/>
            <person name="Zhao X."/>
            <person name="Boylan J."/>
            <person name="Ott S."/>
            <person name="Bowen H."/>
            <person name="Vavikolanu K."/>
            <person name="Mehta A."/>
            <person name="Aluvathingal J."/>
            <person name="Nadendla S."/>
            <person name="Yan Y."/>
            <person name="Sichtig H."/>
        </authorList>
    </citation>
    <scope>NUCLEOTIDE SEQUENCE [LARGE SCALE GENOMIC DNA]</scope>
    <source>
        <strain evidence="1 2">FDAARGOS_1272</strain>
    </source>
</reference>
<dbReference type="GeneID" id="93129276"/>
<evidence type="ECO:0000313" key="1">
    <source>
        <dbReference type="EMBL" id="QRO79412.1"/>
    </source>
</evidence>
<dbReference type="EMBL" id="CP069483">
    <property type="protein sequence ID" value="QRO79412.1"/>
    <property type="molecule type" value="Genomic_DNA"/>
</dbReference>
<dbReference type="AlphaFoldDB" id="A0A892I9I6"/>